<comment type="similarity">
    <text evidence="1">Belongs to the gemin-2 family.</text>
</comment>
<dbReference type="Proteomes" id="UP001174694">
    <property type="component" value="Unassembled WGS sequence"/>
</dbReference>
<comment type="caution">
    <text evidence="3">The sequence shown here is derived from an EMBL/GenBank/DDBJ whole genome shotgun (WGS) entry which is preliminary data.</text>
</comment>
<sequence>MASKRSIQSISASANEDIPSQPASKRQRGKASSTGKPQQHEQKTDPTYGQRCAFPGLDESVANTDEDLEFEDDQDALAYLRAVRREANGIPTLLVAPRAATKVPHGTELDYDDSGVATDRSIYEDGRGDSRGYYEDGAYTAAPDTSLNGDQGGGGGDRLADVSYDDDDEQGAAIRDDARDNAANATRIRDAYFASLAAQFSSLRALLHQEPPIEALLALPRGSQDYEVHPFGPSPSGSGRDGRGRSDTFSAWSGRMRRFDPLPAQVASMDKRGVVRLLRVLLGGKFLRRGAELRERTSRWLWALLARLPDRGELDHVEVGVVRDLGKRAVLLLVSLAHAEALRDEVPGLDGEEDGDGEEEEWTDEWDDPGEEGEGTDQVVERRGEEANGNGAPPHHKENRDTAEPLTEGTAAGSADEEAEMEDGEVPDEPTTSADLEADIAAAKARLLADLEGAGAAEDDGGEAAAAASDPAQSAAEEERQRAKINTRATLNMILTVAGEFYGQRDLLEFRDPFTGL</sequence>
<dbReference type="AlphaFoldDB" id="A0AA38RNP1"/>
<proteinExistence type="inferred from homology"/>
<feature type="region of interest" description="Disordered" evidence="2">
    <location>
        <begin position="1"/>
        <end position="69"/>
    </location>
</feature>
<protein>
    <submittedName>
        <fullName evidence="3">Snare complex subunit vam7</fullName>
    </submittedName>
</protein>
<evidence type="ECO:0000313" key="4">
    <source>
        <dbReference type="Proteomes" id="UP001174694"/>
    </source>
</evidence>
<organism evidence="3 4">
    <name type="scientific">Pleurostoma richardsiae</name>
    <dbReference type="NCBI Taxonomy" id="41990"/>
    <lineage>
        <taxon>Eukaryota</taxon>
        <taxon>Fungi</taxon>
        <taxon>Dikarya</taxon>
        <taxon>Ascomycota</taxon>
        <taxon>Pezizomycotina</taxon>
        <taxon>Sordariomycetes</taxon>
        <taxon>Sordariomycetidae</taxon>
        <taxon>Calosphaeriales</taxon>
        <taxon>Pleurostomataceae</taxon>
        <taxon>Pleurostoma</taxon>
    </lineage>
</organism>
<feature type="region of interest" description="Disordered" evidence="2">
    <location>
        <begin position="454"/>
        <end position="482"/>
    </location>
</feature>
<dbReference type="Pfam" id="PF04938">
    <property type="entry name" value="SIP1"/>
    <property type="match status" value="1"/>
</dbReference>
<accession>A0AA38RNP1</accession>
<dbReference type="InterPro" id="IPR035426">
    <property type="entry name" value="Gemin2/Brr1"/>
</dbReference>
<name>A0AA38RNP1_9PEZI</name>
<evidence type="ECO:0000256" key="2">
    <source>
        <dbReference type="SAM" id="MobiDB-lite"/>
    </source>
</evidence>
<dbReference type="GO" id="GO:0032797">
    <property type="term" value="C:SMN complex"/>
    <property type="evidence" value="ECO:0007669"/>
    <property type="project" value="TreeGrafter"/>
</dbReference>
<dbReference type="PANTHER" id="PTHR12794">
    <property type="entry name" value="GEMIN2"/>
    <property type="match status" value="1"/>
</dbReference>
<evidence type="ECO:0000313" key="3">
    <source>
        <dbReference type="EMBL" id="KAJ9155373.1"/>
    </source>
</evidence>
<feature type="compositionally biased region" description="Acidic residues" evidence="2">
    <location>
        <begin position="415"/>
        <end position="428"/>
    </location>
</feature>
<feature type="region of interest" description="Disordered" evidence="2">
    <location>
        <begin position="227"/>
        <end position="247"/>
    </location>
</feature>
<reference evidence="3" key="1">
    <citation type="submission" date="2022-07" db="EMBL/GenBank/DDBJ databases">
        <title>Fungi with potential for degradation of polypropylene.</title>
        <authorList>
            <person name="Gostincar C."/>
        </authorList>
    </citation>
    <scope>NUCLEOTIDE SEQUENCE</scope>
    <source>
        <strain evidence="3">EXF-13308</strain>
    </source>
</reference>
<feature type="compositionally biased region" description="Polar residues" evidence="2">
    <location>
        <begin position="1"/>
        <end position="14"/>
    </location>
</feature>
<feature type="compositionally biased region" description="Acidic residues" evidence="2">
    <location>
        <begin position="350"/>
        <end position="375"/>
    </location>
</feature>
<dbReference type="EMBL" id="JANBVO010000003">
    <property type="protein sequence ID" value="KAJ9155373.1"/>
    <property type="molecule type" value="Genomic_DNA"/>
</dbReference>
<feature type="compositionally biased region" description="Low complexity" evidence="2">
    <location>
        <begin position="463"/>
        <end position="475"/>
    </location>
</feature>
<dbReference type="PANTHER" id="PTHR12794:SF0">
    <property type="entry name" value="GEM-ASSOCIATED PROTEIN 2"/>
    <property type="match status" value="1"/>
</dbReference>
<feature type="region of interest" description="Disordered" evidence="2">
    <location>
        <begin position="344"/>
        <end position="432"/>
    </location>
</feature>
<feature type="region of interest" description="Disordered" evidence="2">
    <location>
        <begin position="136"/>
        <end position="164"/>
    </location>
</feature>
<dbReference type="Gene3D" id="1.20.58.1070">
    <property type="match status" value="1"/>
</dbReference>
<keyword evidence="4" id="KW-1185">Reference proteome</keyword>
<dbReference type="GO" id="GO:0005634">
    <property type="term" value="C:nucleus"/>
    <property type="evidence" value="ECO:0007669"/>
    <property type="project" value="TreeGrafter"/>
</dbReference>
<gene>
    <name evidence="3" type="ORF">NKR23_g1894</name>
</gene>
<evidence type="ECO:0000256" key="1">
    <source>
        <dbReference type="ARBA" id="ARBA00025758"/>
    </source>
</evidence>
<dbReference type="GO" id="GO:0000387">
    <property type="term" value="P:spliceosomal snRNP assembly"/>
    <property type="evidence" value="ECO:0007669"/>
    <property type="project" value="InterPro"/>
</dbReference>